<protein>
    <submittedName>
        <fullName evidence="2">Glycosyltransferase family 2 protein</fullName>
        <ecNumber evidence="2">2.4.-.-</ecNumber>
    </submittedName>
</protein>
<feature type="domain" description="Glycosyltransferase 2-like" evidence="1">
    <location>
        <begin position="8"/>
        <end position="106"/>
    </location>
</feature>
<dbReference type="InterPro" id="IPR029044">
    <property type="entry name" value="Nucleotide-diphossugar_trans"/>
</dbReference>
<evidence type="ECO:0000259" key="1">
    <source>
        <dbReference type="Pfam" id="PF00535"/>
    </source>
</evidence>
<dbReference type="InterPro" id="IPR001173">
    <property type="entry name" value="Glyco_trans_2-like"/>
</dbReference>
<dbReference type="SUPFAM" id="SSF53448">
    <property type="entry name" value="Nucleotide-diphospho-sugar transferases"/>
    <property type="match status" value="1"/>
</dbReference>
<evidence type="ECO:0000313" key="3">
    <source>
        <dbReference type="Proteomes" id="UP001422074"/>
    </source>
</evidence>
<keyword evidence="3" id="KW-1185">Reference proteome</keyword>
<gene>
    <name evidence="2" type="ORF">ABCQ75_07025</name>
</gene>
<dbReference type="EMBL" id="JBDFRB010000004">
    <property type="protein sequence ID" value="MEN2744292.1"/>
    <property type="molecule type" value="Genomic_DNA"/>
</dbReference>
<comment type="caution">
    <text evidence="2">The sequence shown here is derived from an EMBL/GenBank/DDBJ whole genome shotgun (WGS) entry which is preliminary data.</text>
</comment>
<dbReference type="GO" id="GO:0016757">
    <property type="term" value="F:glycosyltransferase activity"/>
    <property type="evidence" value="ECO:0007669"/>
    <property type="project" value="UniProtKB-KW"/>
</dbReference>
<dbReference type="Gene3D" id="3.90.550.10">
    <property type="entry name" value="Spore Coat Polysaccharide Biosynthesis Protein SpsA, Chain A"/>
    <property type="match status" value="1"/>
</dbReference>
<evidence type="ECO:0000313" key="2">
    <source>
        <dbReference type="EMBL" id="MEN2744292.1"/>
    </source>
</evidence>
<reference evidence="2 3" key="1">
    <citation type="submission" date="2024-05" db="EMBL/GenBank/DDBJ databases">
        <title>Sinomonas sp. nov., isolated from a waste landfill.</title>
        <authorList>
            <person name="Zhao Y."/>
        </authorList>
    </citation>
    <scope>NUCLEOTIDE SEQUENCE [LARGE SCALE GENOMIC DNA]</scope>
    <source>
        <strain evidence="2 3">CCTCC AB2014300</strain>
    </source>
</reference>
<dbReference type="Pfam" id="PF00535">
    <property type="entry name" value="Glycos_transf_2"/>
    <property type="match status" value="1"/>
</dbReference>
<organism evidence="2 3">
    <name type="scientific">Sinomonas halotolerans</name>
    <dbReference type="NCBI Taxonomy" id="1644133"/>
    <lineage>
        <taxon>Bacteria</taxon>
        <taxon>Bacillati</taxon>
        <taxon>Actinomycetota</taxon>
        <taxon>Actinomycetes</taxon>
        <taxon>Micrococcales</taxon>
        <taxon>Micrococcaceae</taxon>
        <taxon>Sinomonas</taxon>
    </lineage>
</organism>
<keyword evidence="2" id="KW-0808">Transferase</keyword>
<dbReference type="PANTHER" id="PTHR43630:SF2">
    <property type="entry name" value="GLYCOSYLTRANSFERASE"/>
    <property type="match status" value="1"/>
</dbReference>
<sequence>MKRISKISVIILTKNEEAGIQTTLNRVNRFDDVIVVDSNSEDRTRAIAAQHGAEITEFTWNKRYPKKKQWSLENAPIRNRWVLLLDADEYPSPGMLEELAALQESAELDRYGAFDISLLYKFGGRFLRHGHTVTKRSLVHADRANFPEVDDLMAPGIREVEGHYQPETGWKIGRLKSRLFHDDKDPVSSWFDRHNRYSDWEAYLRLHKALGQTIDGKRSARGRIFAKIPLKPAAFFLYSYLLRAGFLDGRAGFDYAIALSTYYWQIGVKTREMARVSR</sequence>
<dbReference type="CDD" id="cd02511">
    <property type="entry name" value="Beta4Glucosyltransferase"/>
    <property type="match status" value="1"/>
</dbReference>
<dbReference type="PANTHER" id="PTHR43630">
    <property type="entry name" value="POLY-BETA-1,6-N-ACETYL-D-GLUCOSAMINE SYNTHASE"/>
    <property type="match status" value="1"/>
</dbReference>
<dbReference type="RefSeq" id="WP_345884220.1">
    <property type="nucleotide sequence ID" value="NZ_JBDFRB010000004.1"/>
</dbReference>
<name>A0ABU9WYM2_9MICC</name>
<dbReference type="Proteomes" id="UP001422074">
    <property type="component" value="Unassembled WGS sequence"/>
</dbReference>
<accession>A0ABU9WYM2</accession>
<dbReference type="EC" id="2.4.-.-" evidence="2"/>
<proteinExistence type="predicted"/>
<keyword evidence="2" id="KW-0328">Glycosyltransferase</keyword>